<evidence type="ECO:0000313" key="3">
    <source>
        <dbReference type="Proteomes" id="UP000321085"/>
    </source>
</evidence>
<sequence length="122" mass="13053">MTQQFDVAQKLGKGSFDTAVKTLELTSASTKAIVVETADYAKKSLEQSTATFQKLAGVKSLDKAIEIQTDYFKSAYEGFVAHSTKTRELYTKLAQDSLAPFGALRSAAEAAIVPAKAAARAK</sequence>
<protein>
    <recommendedName>
        <fullName evidence="1">Phasin domain-containing protein</fullName>
    </recommendedName>
</protein>
<dbReference type="InterPro" id="IPR018968">
    <property type="entry name" value="Phasin"/>
</dbReference>
<proteinExistence type="predicted"/>
<reference evidence="2 3" key="1">
    <citation type="submission" date="2019-07" db="EMBL/GenBank/DDBJ databases">
        <title>Whole genome shotgun sequence of Microvirga aerophila NBRC 106136.</title>
        <authorList>
            <person name="Hosoyama A."/>
            <person name="Uohara A."/>
            <person name="Ohji S."/>
            <person name="Ichikawa N."/>
        </authorList>
    </citation>
    <scope>NUCLEOTIDE SEQUENCE [LARGE SCALE GENOMIC DNA]</scope>
    <source>
        <strain evidence="2 3">NBRC 106136</strain>
    </source>
</reference>
<name>A0A512BTU8_9HYPH</name>
<evidence type="ECO:0000259" key="1">
    <source>
        <dbReference type="Pfam" id="PF09361"/>
    </source>
</evidence>
<keyword evidence="3" id="KW-1185">Reference proteome</keyword>
<feature type="domain" description="Phasin" evidence="1">
    <location>
        <begin position="9"/>
        <end position="102"/>
    </location>
</feature>
<organism evidence="2 3">
    <name type="scientific">Microvirga aerophila</name>
    <dbReference type="NCBI Taxonomy" id="670291"/>
    <lineage>
        <taxon>Bacteria</taxon>
        <taxon>Pseudomonadati</taxon>
        <taxon>Pseudomonadota</taxon>
        <taxon>Alphaproteobacteria</taxon>
        <taxon>Hyphomicrobiales</taxon>
        <taxon>Methylobacteriaceae</taxon>
        <taxon>Microvirga</taxon>
    </lineage>
</organism>
<dbReference type="EMBL" id="BJYU01000040">
    <property type="protein sequence ID" value="GEO15354.1"/>
    <property type="molecule type" value="Genomic_DNA"/>
</dbReference>
<dbReference type="Proteomes" id="UP000321085">
    <property type="component" value="Unassembled WGS sequence"/>
</dbReference>
<gene>
    <name evidence="2" type="ORF">MAE02_30500</name>
</gene>
<dbReference type="Pfam" id="PF09361">
    <property type="entry name" value="Phasin_2"/>
    <property type="match status" value="1"/>
</dbReference>
<dbReference type="AlphaFoldDB" id="A0A512BTU8"/>
<accession>A0A512BTU8</accession>
<evidence type="ECO:0000313" key="2">
    <source>
        <dbReference type="EMBL" id="GEO15354.1"/>
    </source>
</evidence>
<comment type="caution">
    <text evidence="2">The sequence shown here is derived from an EMBL/GenBank/DDBJ whole genome shotgun (WGS) entry which is preliminary data.</text>
</comment>